<comment type="caution">
    <text evidence="1">The sequence shown here is derived from an EMBL/GenBank/DDBJ whole genome shotgun (WGS) entry which is preliminary data.</text>
</comment>
<name>A0A6I2MQF9_9FLAO</name>
<proteinExistence type="predicted"/>
<protein>
    <submittedName>
        <fullName evidence="1">Transposase</fullName>
    </submittedName>
</protein>
<keyword evidence="2" id="KW-1185">Reference proteome</keyword>
<dbReference type="OrthoDB" id="1454687at2"/>
<dbReference type="AlphaFoldDB" id="A0A6I2MQF9"/>
<evidence type="ECO:0000313" key="1">
    <source>
        <dbReference type="EMBL" id="MRX64765.1"/>
    </source>
</evidence>
<organism evidence="1 2">
    <name type="scientific">Maribacter luteus</name>
    <dbReference type="NCBI Taxonomy" id="2594478"/>
    <lineage>
        <taxon>Bacteria</taxon>
        <taxon>Pseudomonadati</taxon>
        <taxon>Bacteroidota</taxon>
        <taxon>Flavobacteriia</taxon>
        <taxon>Flavobacteriales</taxon>
        <taxon>Flavobacteriaceae</taxon>
        <taxon>Maribacter</taxon>
    </lineage>
</organism>
<reference evidence="1 2" key="1">
    <citation type="submission" date="2019-11" db="EMBL/GenBank/DDBJ databases">
        <title>Maribacter lutea sp. nov., a marine bacterium isolated from intertidal sand.</title>
        <authorList>
            <person name="Liu A."/>
        </authorList>
    </citation>
    <scope>NUCLEOTIDE SEQUENCE [LARGE SCALE GENOMIC DNA]</scope>
    <source>
        <strain evidence="1 2">RZ05</strain>
    </source>
</reference>
<accession>A0A6I2MQF9</accession>
<dbReference type="RefSeq" id="WP_154366954.1">
    <property type="nucleotide sequence ID" value="NZ_WKJH01000013.1"/>
</dbReference>
<gene>
    <name evidence="1" type="ORF">GJ691_11365</name>
</gene>
<sequence length="85" mass="9907">MRRSLDFGTLTQFMGLRKIHTIGQKQANKVKHLSPIAYNLKKYLKFEQKRSNSGLGKLSFKAFVESVVQNLFLVFLGHRKFTVQY</sequence>
<evidence type="ECO:0000313" key="2">
    <source>
        <dbReference type="Proteomes" id="UP000443153"/>
    </source>
</evidence>
<dbReference type="EMBL" id="WKJH01000013">
    <property type="protein sequence ID" value="MRX64765.1"/>
    <property type="molecule type" value="Genomic_DNA"/>
</dbReference>
<dbReference type="Proteomes" id="UP000443153">
    <property type="component" value="Unassembled WGS sequence"/>
</dbReference>